<keyword evidence="6" id="KW-1185">Reference proteome</keyword>
<dbReference type="Proteomes" id="UP001206126">
    <property type="component" value="Unassembled WGS sequence"/>
</dbReference>
<feature type="transmembrane region" description="Helical" evidence="3">
    <location>
        <begin position="87"/>
        <end position="105"/>
    </location>
</feature>
<dbReference type="SMART" id="SM00267">
    <property type="entry name" value="GGDEF"/>
    <property type="match status" value="1"/>
</dbReference>
<dbReference type="Pfam" id="PF20968">
    <property type="entry name" value="MASE8"/>
    <property type="match status" value="1"/>
</dbReference>
<dbReference type="RefSeq" id="WP_258820506.1">
    <property type="nucleotide sequence ID" value="NZ_JANUHB010000001.1"/>
</dbReference>
<evidence type="ECO:0000313" key="6">
    <source>
        <dbReference type="Proteomes" id="UP001206126"/>
    </source>
</evidence>
<feature type="transmembrane region" description="Helical" evidence="3">
    <location>
        <begin position="137"/>
        <end position="156"/>
    </location>
</feature>
<keyword evidence="3" id="KW-1133">Transmembrane helix</keyword>
<evidence type="ECO:0000256" key="2">
    <source>
        <dbReference type="ARBA" id="ARBA00034247"/>
    </source>
</evidence>
<feature type="transmembrane region" description="Helical" evidence="3">
    <location>
        <begin position="57"/>
        <end position="75"/>
    </location>
</feature>
<dbReference type="InterPro" id="IPR029787">
    <property type="entry name" value="Nucleotide_cyclase"/>
</dbReference>
<evidence type="ECO:0000256" key="1">
    <source>
        <dbReference type="ARBA" id="ARBA00012528"/>
    </source>
</evidence>
<feature type="transmembrane region" description="Helical" evidence="3">
    <location>
        <begin position="111"/>
        <end position="130"/>
    </location>
</feature>
<dbReference type="PROSITE" id="PS50887">
    <property type="entry name" value="GGDEF"/>
    <property type="match status" value="1"/>
</dbReference>
<dbReference type="EC" id="2.7.7.65" evidence="1"/>
<dbReference type="Pfam" id="PF00990">
    <property type="entry name" value="GGDEF"/>
    <property type="match status" value="1"/>
</dbReference>
<organism evidence="5 6">
    <name type="scientific">Massilia agilis</name>
    <dbReference type="NCBI Taxonomy" id="1811226"/>
    <lineage>
        <taxon>Bacteria</taxon>
        <taxon>Pseudomonadati</taxon>
        <taxon>Pseudomonadota</taxon>
        <taxon>Betaproteobacteria</taxon>
        <taxon>Burkholderiales</taxon>
        <taxon>Oxalobacteraceae</taxon>
        <taxon>Telluria group</taxon>
        <taxon>Massilia</taxon>
    </lineage>
</organism>
<dbReference type="EMBL" id="JANUHB010000001">
    <property type="protein sequence ID" value="MCS0806729.1"/>
    <property type="molecule type" value="Genomic_DNA"/>
</dbReference>
<dbReference type="NCBIfam" id="TIGR00254">
    <property type="entry name" value="GGDEF"/>
    <property type="match status" value="1"/>
</dbReference>
<dbReference type="InterPro" id="IPR043128">
    <property type="entry name" value="Rev_trsase/Diguanyl_cyclase"/>
</dbReference>
<protein>
    <recommendedName>
        <fullName evidence="1">diguanylate cyclase</fullName>
        <ecNumber evidence="1">2.7.7.65</ecNumber>
    </recommendedName>
</protein>
<dbReference type="InterPro" id="IPR050469">
    <property type="entry name" value="Diguanylate_Cyclase"/>
</dbReference>
<sequence length="368" mass="39233">MPFGIPLGERLPEHDEHALETHHNATVANMLPACGALFGATVILFVLWDYWIAPGRVALTAPVRIALVLLGSVGYRQHRLRWSAVQRAGFVYATHASAMIVAASLLPNGILLGLAGIAASVFLVPLVALTGAAFVRILLVPSLLLLVLGAASLSPYGLINSALLYGFAVALAAAIMVVVGAFRRQAFRSEQRLLHNARHDSLTGAANRGYLAELGQRAVALARRHTHPLAVAMIDIDHFKRVNDLYGHATGDNVLRHLVKTCMGSLREADLLGRFGGEEFVCIMPETGAEEAMACAERMRRSVETQRVDSGKGTLSFTISIGVAVLHPSMGDWESLLRDADDALYLAKGSGRNRSILSAASAHGAAAS</sequence>
<comment type="caution">
    <text evidence="5">The sequence shown here is derived from an EMBL/GenBank/DDBJ whole genome shotgun (WGS) entry which is preliminary data.</text>
</comment>
<keyword evidence="3" id="KW-0472">Membrane</keyword>
<dbReference type="CDD" id="cd01949">
    <property type="entry name" value="GGDEF"/>
    <property type="match status" value="1"/>
</dbReference>
<dbReference type="InterPro" id="IPR000160">
    <property type="entry name" value="GGDEF_dom"/>
</dbReference>
<dbReference type="Gene3D" id="3.30.70.270">
    <property type="match status" value="1"/>
</dbReference>
<gene>
    <name evidence="5" type="ORF">NX774_02160</name>
</gene>
<name>A0ABT2D638_9BURK</name>
<dbReference type="SUPFAM" id="SSF55073">
    <property type="entry name" value="Nucleotide cyclase"/>
    <property type="match status" value="1"/>
</dbReference>
<dbReference type="PANTHER" id="PTHR45138">
    <property type="entry name" value="REGULATORY COMPONENTS OF SENSORY TRANSDUCTION SYSTEM"/>
    <property type="match status" value="1"/>
</dbReference>
<comment type="catalytic activity">
    <reaction evidence="2">
        <text>2 GTP = 3',3'-c-di-GMP + 2 diphosphate</text>
        <dbReference type="Rhea" id="RHEA:24898"/>
        <dbReference type="ChEBI" id="CHEBI:33019"/>
        <dbReference type="ChEBI" id="CHEBI:37565"/>
        <dbReference type="ChEBI" id="CHEBI:58805"/>
        <dbReference type="EC" id="2.7.7.65"/>
    </reaction>
</comment>
<keyword evidence="3" id="KW-0812">Transmembrane</keyword>
<evidence type="ECO:0000313" key="5">
    <source>
        <dbReference type="EMBL" id="MCS0806729.1"/>
    </source>
</evidence>
<evidence type="ECO:0000259" key="4">
    <source>
        <dbReference type="PROSITE" id="PS50887"/>
    </source>
</evidence>
<dbReference type="InterPro" id="IPR048431">
    <property type="entry name" value="MASE8"/>
</dbReference>
<dbReference type="PANTHER" id="PTHR45138:SF9">
    <property type="entry name" value="DIGUANYLATE CYCLASE DGCM-RELATED"/>
    <property type="match status" value="1"/>
</dbReference>
<evidence type="ECO:0000256" key="3">
    <source>
        <dbReference type="SAM" id="Phobius"/>
    </source>
</evidence>
<reference evidence="5 6" key="1">
    <citation type="submission" date="2022-08" db="EMBL/GenBank/DDBJ databases">
        <title>Reclassification of Massilia species as members of the genera Telluria, Duganella, Pseudoduganella, Mokoshia gen. nov. and Zemynaea gen. nov. using orthogonal and non-orthogonal genome-based approaches.</title>
        <authorList>
            <person name="Bowman J.P."/>
        </authorList>
    </citation>
    <scope>NUCLEOTIDE SEQUENCE [LARGE SCALE GENOMIC DNA]</scope>
    <source>
        <strain evidence="5 6">JCM 31605</strain>
    </source>
</reference>
<accession>A0ABT2D638</accession>
<feature type="domain" description="GGDEF" evidence="4">
    <location>
        <begin position="227"/>
        <end position="360"/>
    </location>
</feature>
<proteinExistence type="predicted"/>
<feature type="transmembrane region" description="Helical" evidence="3">
    <location>
        <begin position="162"/>
        <end position="182"/>
    </location>
</feature>
<feature type="transmembrane region" description="Helical" evidence="3">
    <location>
        <begin position="30"/>
        <end position="51"/>
    </location>
</feature>